<dbReference type="InterPro" id="IPR012340">
    <property type="entry name" value="NA-bd_OB-fold"/>
</dbReference>
<dbReference type="EMBL" id="BAAAEN010000010">
    <property type="protein sequence ID" value="GAA0509839.1"/>
    <property type="molecule type" value="Genomic_DNA"/>
</dbReference>
<comment type="caution">
    <text evidence="2">The sequence shown here is derived from an EMBL/GenBank/DDBJ whole genome shotgun (WGS) entry which is preliminary data.</text>
</comment>
<organism evidence="2 3">
    <name type="scientific">Pigmentiphaga daeguensis</name>
    <dbReference type="NCBI Taxonomy" id="414049"/>
    <lineage>
        <taxon>Bacteria</taxon>
        <taxon>Pseudomonadati</taxon>
        <taxon>Pseudomonadota</taxon>
        <taxon>Betaproteobacteria</taxon>
        <taxon>Burkholderiales</taxon>
        <taxon>Alcaligenaceae</taxon>
        <taxon>Pigmentiphaga</taxon>
    </lineage>
</organism>
<evidence type="ECO:0000259" key="1">
    <source>
        <dbReference type="Pfam" id="PF01796"/>
    </source>
</evidence>
<dbReference type="InterPro" id="IPR052513">
    <property type="entry name" value="Thioester_dehydratase-like"/>
</dbReference>
<dbReference type="PANTHER" id="PTHR34075">
    <property type="entry name" value="BLR3430 PROTEIN"/>
    <property type="match status" value="1"/>
</dbReference>
<dbReference type="Proteomes" id="UP001501706">
    <property type="component" value="Unassembled WGS sequence"/>
</dbReference>
<evidence type="ECO:0000313" key="3">
    <source>
        <dbReference type="Proteomes" id="UP001501706"/>
    </source>
</evidence>
<protein>
    <submittedName>
        <fullName evidence="2">OB-fold domain-containing protein</fullName>
    </submittedName>
</protein>
<evidence type="ECO:0000313" key="2">
    <source>
        <dbReference type="EMBL" id="GAA0509839.1"/>
    </source>
</evidence>
<accession>A0ABN1C1Z3</accession>
<reference evidence="2 3" key="1">
    <citation type="journal article" date="2019" name="Int. J. Syst. Evol. Microbiol.">
        <title>The Global Catalogue of Microorganisms (GCM) 10K type strain sequencing project: providing services to taxonomists for standard genome sequencing and annotation.</title>
        <authorList>
            <consortium name="The Broad Institute Genomics Platform"/>
            <consortium name="The Broad Institute Genome Sequencing Center for Infectious Disease"/>
            <person name="Wu L."/>
            <person name="Ma J."/>
        </authorList>
    </citation>
    <scope>NUCLEOTIDE SEQUENCE [LARGE SCALE GENOMIC DNA]</scope>
    <source>
        <strain evidence="2 3">JCM 14330</strain>
    </source>
</reference>
<gene>
    <name evidence="2" type="ORF">GCM10009097_28710</name>
</gene>
<dbReference type="PANTHER" id="PTHR34075:SF5">
    <property type="entry name" value="BLR3430 PROTEIN"/>
    <property type="match status" value="1"/>
</dbReference>
<dbReference type="Pfam" id="PF01796">
    <property type="entry name" value="OB_ChsH2_C"/>
    <property type="match status" value="1"/>
</dbReference>
<dbReference type="InterPro" id="IPR002878">
    <property type="entry name" value="ChsH2_C"/>
</dbReference>
<dbReference type="SUPFAM" id="SSF50249">
    <property type="entry name" value="Nucleic acid-binding proteins"/>
    <property type="match status" value="1"/>
</dbReference>
<dbReference type="RefSeq" id="WP_087839067.1">
    <property type="nucleotide sequence ID" value="NZ_BAAAEN010000010.1"/>
</dbReference>
<sequence length="132" mass="14445">MDSRTSASAAPASPLAIFRDHLSRGELAYQYDPASGRPVFHPRVIGPGTGNDDLQWRVSTGKGTIHAVTVISPRGEAPYNVVLVDMDEGFRLMSRVEGLAPEEVRIGLRVRMQVHQPQDGQPPYPVFRPEAA</sequence>
<name>A0ABN1C1Z3_9BURK</name>
<keyword evidence="3" id="KW-1185">Reference proteome</keyword>
<feature type="domain" description="ChsH2 C-terminal OB-fold" evidence="1">
    <location>
        <begin position="56"/>
        <end position="114"/>
    </location>
</feature>
<proteinExistence type="predicted"/>